<feature type="region of interest" description="Disordered" evidence="1">
    <location>
        <begin position="110"/>
        <end position="132"/>
    </location>
</feature>
<feature type="compositionally biased region" description="Polar residues" evidence="1">
    <location>
        <begin position="116"/>
        <end position="132"/>
    </location>
</feature>
<organism evidence="2 3">
    <name type="scientific">Phaseolus angularis</name>
    <name type="common">Azuki bean</name>
    <name type="synonym">Vigna angularis</name>
    <dbReference type="NCBI Taxonomy" id="3914"/>
    <lineage>
        <taxon>Eukaryota</taxon>
        <taxon>Viridiplantae</taxon>
        <taxon>Streptophyta</taxon>
        <taxon>Embryophyta</taxon>
        <taxon>Tracheophyta</taxon>
        <taxon>Spermatophyta</taxon>
        <taxon>Magnoliopsida</taxon>
        <taxon>eudicotyledons</taxon>
        <taxon>Gunneridae</taxon>
        <taxon>Pentapetalae</taxon>
        <taxon>rosids</taxon>
        <taxon>fabids</taxon>
        <taxon>Fabales</taxon>
        <taxon>Fabaceae</taxon>
        <taxon>Papilionoideae</taxon>
        <taxon>50 kb inversion clade</taxon>
        <taxon>NPAAA clade</taxon>
        <taxon>indigoferoid/millettioid clade</taxon>
        <taxon>Phaseoleae</taxon>
        <taxon>Vigna</taxon>
    </lineage>
</organism>
<dbReference type="Gramene" id="KOM38579">
    <property type="protein sequence ID" value="KOM38579"/>
    <property type="gene ID" value="LR48_Vigan03g196100"/>
</dbReference>
<accession>A0A0L9U801</accession>
<dbReference type="EMBL" id="CM003373">
    <property type="protein sequence ID" value="KOM38579.1"/>
    <property type="molecule type" value="Genomic_DNA"/>
</dbReference>
<dbReference type="AlphaFoldDB" id="A0A0L9U801"/>
<dbReference type="Proteomes" id="UP000053144">
    <property type="component" value="Chromosome 3"/>
</dbReference>
<name>A0A0L9U801_PHAAN</name>
<gene>
    <name evidence="2" type="ORF">LR48_Vigan03g196100</name>
</gene>
<evidence type="ECO:0000313" key="3">
    <source>
        <dbReference type="Proteomes" id="UP000053144"/>
    </source>
</evidence>
<evidence type="ECO:0000313" key="2">
    <source>
        <dbReference type="EMBL" id="KOM38579.1"/>
    </source>
</evidence>
<sequence>MGFHSDLSAWPWGQQVGHSASASSIRHRSFYQWASTTWRTASVVGHSAPEISVVRPQSRLFGIVPLDGTSPNVASTVRHPPITISINKGPRYPTARLGRPSITKCLEDEKARSALPSASSPQQEVTVRFSSASSAPKRQSRSICFSWGESVSLIHSSFIVRPPVLNCQLAIRPQLPAFDIDRSTSGPQPLGVPPQLSVIRPPKSRSFDLRAGYSGSCPLMGLGLQRHLPFGHTNQIFGRSAPGSTIWPQRRSAIWPRIHSAIRPPMYSFRPFGLTRIRSLSLYCSAFCGLKHSDTRPSSLTGARSFDHIGTRPSGLVRPTFMASSVQAFNHSAKQISSTRMFFKNSWATDSH</sequence>
<proteinExistence type="predicted"/>
<reference evidence="3" key="1">
    <citation type="journal article" date="2015" name="Proc. Natl. Acad. Sci. U.S.A.">
        <title>Genome sequencing of adzuki bean (Vigna angularis) provides insight into high starch and low fat accumulation and domestication.</title>
        <authorList>
            <person name="Yang K."/>
            <person name="Tian Z."/>
            <person name="Chen C."/>
            <person name="Luo L."/>
            <person name="Zhao B."/>
            <person name="Wang Z."/>
            <person name="Yu L."/>
            <person name="Li Y."/>
            <person name="Sun Y."/>
            <person name="Li W."/>
            <person name="Chen Y."/>
            <person name="Li Y."/>
            <person name="Zhang Y."/>
            <person name="Ai D."/>
            <person name="Zhao J."/>
            <person name="Shang C."/>
            <person name="Ma Y."/>
            <person name="Wu B."/>
            <person name="Wang M."/>
            <person name="Gao L."/>
            <person name="Sun D."/>
            <person name="Zhang P."/>
            <person name="Guo F."/>
            <person name="Wang W."/>
            <person name="Li Y."/>
            <person name="Wang J."/>
            <person name="Varshney R.K."/>
            <person name="Wang J."/>
            <person name="Ling H.Q."/>
            <person name="Wan P."/>
        </authorList>
    </citation>
    <scope>NUCLEOTIDE SEQUENCE</scope>
    <source>
        <strain evidence="3">cv. Jingnong 6</strain>
    </source>
</reference>
<evidence type="ECO:0000256" key="1">
    <source>
        <dbReference type="SAM" id="MobiDB-lite"/>
    </source>
</evidence>
<protein>
    <submittedName>
        <fullName evidence="2">Uncharacterized protein</fullName>
    </submittedName>
</protein>